<dbReference type="Gene3D" id="2.60.40.150">
    <property type="entry name" value="C2 domain"/>
    <property type="match status" value="1"/>
</dbReference>
<evidence type="ECO:0000313" key="8">
    <source>
        <dbReference type="Proteomes" id="UP001516400"/>
    </source>
</evidence>
<keyword evidence="4" id="KW-0812">Transmembrane</keyword>
<evidence type="ECO:0000256" key="3">
    <source>
        <dbReference type="SAM" id="MobiDB-lite"/>
    </source>
</evidence>
<organism evidence="7 8">
    <name type="scientific">Cryptolaemus montrouzieri</name>
    <dbReference type="NCBI Taxonomy" id="559131"/>
    <lineage>
        <taxon>Eukaryota</taxon>
        <taxon>Metazoa</taxon>
        <taxon>Ecdysozoa</taxon>
        <taxon>Arthropoda</taxon>
        <taxon>Hexapoda</taxon>
        <taxon>Insecta</taxon>
        <taxon>Pterygota</taxon>
        <taxon>Neoptera</taxon>
        <taxon>Endopterygota</taxon>
        <taxon>Coleoptera</taxon>
        <taxon>Polyphaga</taxon>
        <taxon>Cucujiformia</taxon>
        <taxon>Coccinelloidea</taxon>
        <taxon>Coccinellidae</taxon>
        <taxon>Scymninae</taxon>
        <taxon>Scymnini</taxon>
        <taxon>Cryptolaemus</taxon>
    </lineage>
</organism>
<name>A0ABD2P1M3_9CUCU</name>
<feature type="compositionally biased region" description="Acidic residues" evidence="3">
    <location>
        <begin position="581"/>
        <end position="593"/>
    </location>
</feature>
<dbReference type="PANTHER" id="PTHR21119:SF5">
    <property type="entry name" value="C2 DOMAIN-CONTAINING PROTEIN"/>
    <property type="match status" value="1"/>
</dbReference>
<keyword evidence="8" id="KW-1185">Reference proteome</keyword>
<protein>
    <submittedName>
        <fullName evidence="7">Uncharacterized protein</fullName>
    </submittedName>
</protein>
<keyword evidence="4" id="KW-0472">Membrane</keyword>
<reference evidence="7 8" key="1">
    <citation type="journal article" date="2021" name="BMC Biol.">
        <title>Horizontally acquired antibacterial genes associated with adaptive radiation of ladybird beetles.</title>
        <authorList>
            <person name="Li H.S."/>
            <person name="Tang X.F."/>
            <person name="Huang Y.H."/>
            <person name="Xu Z.Y."/>
            <person name="Chen M.L."/>
            <person name="Du X.Y."/>
            <person name="Qiu B.Y."/>
            <person name="Chen P.T."/>
            <person name="Zhang W."/>
            <person name="Slipinski A."/>
            <person name="Escalona H.E."/>
            <person name="Waterhouse R.M."/>
            <person name="Zwick A."/>
            <person name="Pang H."/>
        </authorList>
    </citation>
    <scope>NUCLEOTIDE SEQUENCE [LARGE SCALE GENOMIC DNA]</scope>
    <source>
        <strain evidence="7">SYSU2018</strain>
    </source>
</reference>
<feature type="compositionally biased region" description="Polar residues" evidence="3">
    <location>
        <begin position="606"/>
        <end position="632"/>
    </location>
</feature>
<dbReference type="Pfam" id="PF00168">
    <property type="entry name" value="C2"/>
    <property type="match status" value="1"/>
</dbReference>
<keyword evidence="4" id="KW-1133">Transmembrane helix</keyword>
<gene>
    <name evidence="7" type="ORF">HHI36_018834</name>
</gene>
<dbReference type="Proteomes" id="UP001516400">
    <property type="component" value="Unassembled WGS sequence"/>
</dbReference>
<keyword evidence="2" id="KW-0862">Zinc</keyword>
<dbReference type="PANTHER" id="PTHR21119">
    <property type="entry name" value="C2 DOMAIN-CONTAINING PROTEIN"/>
    <property type="match status" value="1"/>
</dbReference>
<evidence type="ECO:0000256" key="1">
    <source>
        <dbReference type="ARBA" id="ARBA00022723"/>
    </source>
</evidence>
<evidence type="ECO:0000256" key="2">
    <source>
        <dbReference type="ARBA" id="ARBA00022833"/>
    </source>
</evidence>
<accession>A0ABD2P1M3</accession>
<dbReference type="InterPro" id="IPR039934">
    <property type="entry name" value="C2CD2/C2CD2L"/>
</dbReference>
<dbReference type="InterPro" id="IPR046349">
    <property type="entry name" value="C1-like_sf"/>
</dbReference>
<dbReference type="SMART" id="SM00109">
    <property type="entry name" value="C1"/>
    <property type="match status" value="1"/>
</dbReference>
<dbReference type="CDD" id="cd20831">
    <property type="entry name" value="C1_dGM13116p-like"/>
    <property type="match status" value="1"/>
</dbReference>
<evidence type="ECO:0000256" key="4">
    <source>
        <dbReference type="SAM" id="Phobius"/>
    </source>
</evidence>
<dbReference type="GO" id="GO:0046872">
    <property type="term" value="F:metal ion binding"/>
    <property type="evidence" value="ECO:0007669"/>
    <property type="project" value="UniProtKB-KW"/>
</dbReference>
<dbReference type="SUPFAM" id="SSF49562">
    <property type="entry name" value="C2 domain (Calcium/lipid-binding domain, CaLB)"/>
    <property type="match status" value="1"/>
</dbReference>
<proteinExistence type="predicted"/>
<sequence>MSLDLAEVVEDLICTFEGNGDTTMDTLAMFVFGWILAALFILWVGKFIYEKVSAKWAEKQRQSEVAKLAASTDVIDSKKVPSVTKSSSVKSSPSPKGSGGYVPPTPPVRKRITRASPGPELRKPVKYIPAPQCTGPDNICVLWVNDIFQWLYNDHVVVFELLDSWIKSLNEYMKKAALDQGITVELIRILPETNPPVIGNVFAECDSKDDVTITCDCEATPAFQLKSLRQKDDKTETSHFRINVNRFRARLNIFCVTEKLQAEVKCDGWPEIKVALAPVGNIKNNLDENHLQEVISDIFVNALRNTEVHLNLAQYSQCPKLIRHIEMPGQFLPLHYDSMNKAYTSTPNHVTPDSPMINPSGKRLLVKVVRAVQLGGSQGCKDPYCVIEMDEPSQKNQTSVKKGTDSPSWDEHFLLDVTNNTSEILFEVYDHAVSPHRFLGVGIVGVDELLINPSQRQIISLQGRPYESDPISGTLTVEFMFIEGADIPLIEGNKPYKIKETIPNPTIPRNVNMSNNSPSFRHNENHSNGNHFSESLAHRDYGLNNTENSTIIIHSVQKQPSQRIVKVELIDGVWKEIEIKEEEEEQKEDEQQQDENKPKISEDSGVYTNGNATNGKVLSDSLLDTTGSNNITDTEKSEHPAERSPVVGGSPPSEEPPPQEFRGRAKKRRDFFGTIKRRLGKSKNRSKSAGPENDVGRDDSLNRSISADRSRNDGYQLNIPGHRSMEESSRRSSLSEASGLSTASGRTYINEASTLVLETVENGIKKHYLVPLSLAQKSKWRKKGIKLHIFNDHTFIAKHLSGGTTCQVCSKSIARRLGKQGYECRDCQMKCHKHCHVKVNDNCPTSTIHNIELSYITNPYTDKNLRML</sequence>
<feature type="compositionally biased region" description="Basic and acidic residues" evidence="3">
    <location>
        <begin position="694"/>
        <end position="712"/>
    </location>
</feature>
<keyword evidence="1" id="KW-0479">Metal-binding</keyword>
<dbReference type="InterPro" id="IPR035892">
    <property type="entry name" value="C2_domain_sf"/>
</dbReference>
<feature type="domain" description="C2" evidence="5">
    <location>
        <begin position="344"/>
        <end position="459"/>
    </location>
</feature>
<dbReference type="PROSITE" id="PS50004">
    <property type="entry name" value="C2"/>
    <property type="match status" value="1"/>
</dbReference>
<feature type="region of interest" description="Disordered" evidence="3">
    <location>
        <begin position="581"/>
        <end position="742"/>
    </location>
</feature>
<dbReference type="SUPFAM" id="SSF57889">
    <property type="entry name" value="Cysteine-rich domain"/>
    <property type="match status" value="1"/>
</dbReference>
<dbReference type="SMART" id="SM00239">
    <property type="entry name" value="C2"/>
    <property type="match status" value="1"/>
</dbReference>
<evidence type="ECO:0000259" key="5">
    <source>
        <dbReference type="PROSITE" id="PS50004"/>
    </source>
</evidence>
<dbReference type="AlphaFoldDB" id="A0ABD2P1M3"/>
<feature type="domain" description="Phorbol-ester/DAG-type" evidence="6">
    <location>
        <begin position="792"/>
        <end position="843"/>
    </location>
</feature>
<feature type="compositionally biased region" description="Low complexity" evidence="3">
    <location>
        <begin position="83"/>
        <end position="96"/>
    </location>
</feature>
<dbReference type="CDD" id="cd08678">
    <property type="entry name" value="C2_C21orf25-like"/>
    <property type="match status" value="1"/>
</dbReference>
<evidence type="ECO:0000313" key="7">
    <source>
        <dbReference type="EMBL" id="KAL3284685.1"/>
    </source>
</evidence>
<dbReference type="PROSITE" id="PS50081">
    <property type="entry name" value="ZF_DAG_PE_2"/>
    <property type="match status" value="1"/>
</dbReference>
<dbReference type="Gene3D" id="3.30.60.20">
    <property type="match status" value="1"/>
</dbReference>
<feature type="compositionally biased region" description="Basic residues" evidence="3">
    <location>
        <begin position="664"/>
        <end position="686"/>
    </location>
</feature>
<evidence type="ECO:0000259" key="6">
    <source>
        <dbReference type="PROSITE" id="PS50081"/>
    </source>
</evidence>
<comment type="caution">
    <text evidence="7">The sequence shown here is derived from an EMBL/GenBank/DDBJ whole genome shotgun (WGS) entry which is preliminary data.</text>
</comment>
<feature type="region of interest" description="Disordered" evidence="3">
    <location>
        <begin position="83"/>
        <end position="115"/>
    </location>
</feature>
<dbReference type="EMBL" id="JABFTP020000165">
    <property type="protein sequence ID" value="KAL3284685.1"/>
    <property type="molecule type" value="Genomic_DNA"/>
</dbReference>
<dbReference type="Pfam" id="PF00130">
    <property type="entry name" value="C1_1"/>
    <property type="match status" value="1"/>
</dbReference>
<dbReference type="InterPro" id="IPR002219">
    <property type="entry name" value="PKC_DAG/PE"/>
</dbReference>
<feature type="compositionally biased region" description="Basic and acidic residues" evidence="3">
    <location>
        <begin position="633"/>
        <end position="642"/>
    </location>
</feature>
<feature type="compositionally biased region" description="Low complexity" evidence="3">
    <location>
        <begin position="731"/>
        <end position="742"/>
    </location>
</feature>
<feature type="transmembrane region" description="Helical" evidence="4">
    <location>
        <begin position="27"/>
        <end position="49"/>
    </location>
</feature>
<dbReference type="PROSITE" id="PS00479">
    <property type="entry name" value="ZF_DAG_PE_1"/>
    <property type="match status" value="1"/>
</dbReference>
<dbReference type="InterPro" id="IPR000008">
    <property type="entry name" value="C2_dom"/>
</dbReference>